<organism evidence="1 2">
    <name type="scientific">Vaccinium darrowii</name>
    <dbReference type="NCBI Taxonomy" id="229202"/>
    <lineage>
        <taxon>Eukaryota</taxon>
        <taxon>Viridiplantae</taxon>
        <taxon>Streptophyta</taxon>
        <taxon>Embryophyta</taxon>
        <taxon>Tracheophyta</taxon>
        <taxon>Spermatophyta</taxon>
        <taxon>Magnoliopsida</taxon>
        <taxon>eudicotyledons</taxon>
        <taxon>Gunneridae</taxon>
        <taxon>Pentapetalae</taxon>
        <taxon>asterids</taxon>
        <taxon>Ericales</taxon>
        <taxon>Ericaceae</taxon>
        <taxon>Vaccinioideae</taxon>
        <taxon>Vaccinieae</taxon>
        <taxon>Vaccinium</taxon>
    </lineage>
</organism>
<reference evidence="1 2" key="1">
    <citation type="journal article" date="2021" name="Hortic Res">
        <title>High-quality reference genome and annotation aids understanding of berry development for evergreen blueberry (Vaccinium darrowii).</title>
        <authorList>
            <person name="Yu J."/>
            <person name="Hulse-Kemp A.M."/>
            <person name="Babiker E."/>
            <person name="Staton M."/>
        </authorList>
    </citation>
    <scope>NUCLEOTIDE SEQUENCE [LARGE SCALE GENOMIC DNA]</scope>
    <source>
        <strain evidence="2">cv. NJ 8807/NJ 8810</strain>
        <tissue evidence="1">Young leaf</tissue>
    </source>
</reference>
<evidence type="ECO:0000313" key="1">
    <source>
        <dbReference type="EMBL" id="KAH7841576.1"/>
    </source>
</evidence>
<proteinExistence type="predicted"/>
<name>A0ACB7XML0_9ERIC</name>
<comment type="caution">
    <text evidence="1">The sequence shown here is derived from an EMBL/GenBank/DDBJ whole genome shotgun (WGS) entry which is preliminary data.</text>
</comment>
<protein>
    <submittedName>
        <fullName evidence="1">Uncharacterized protein</fullName>
    </submittedName>
</protein>
<dbReference type="Proteomes" id="UP000828048">
    <property type="component" value="Chromosome 10"/>
</dbReference>
<sequence length="185" mass="20804">MSSQPMASAVNYPYPFEVNVANYVQVKLDHTNYSLWKKLMLNLITSHQLVGFVDGTIEPPLLPSPEEEQNQEQHRLWMRSDGLVKGWIFATVTEEILLKKVRLKTAGEHEEVLSSPHESGEILPELVSLTTAREVWIALENIPTRSIFAPSKSESSFKSGFVAVELGDSSFRSRDCSAGGWRLML</sequence>
<keyword evidence="2" id="KW-1185">Reference proteome</keyword>
<gene>
    <name evidence="1" type="ORF">Vadar_031709</name>
</gene>
<evidence type="ECO:0000313" key="2">
    <source>
        <dbReference type="Proteomes" id="UP000828048"/>
    </source>
</evidence>
<accession>A0ACB7XML0</accession>
<dbReference type="EMBL" id="CM037160">
    <property type="protein sequence ID" value="KAH7841576.1"/>
    <property type="molecule type" value="Genomic_DNA"/>
</dbReference>